<dbReference type="Proteomes" id="UP000293535">
    <property type="component" value="Unassembled WGS sequence"/>
</dbReference>
<organism evidence="2 3">
    <name type="scientific">Haloarcula hispanica</name>
    <dbReference type="NCBI Taxonomy" id="51589"/>
    <lineage>
        <taxon>Archaea</taxon>
        <taxon>Methanobacteriati</taxon>
        <taxon>Methanobacteriota</taxon>
        <taxon>Stenosarchaea group</taxon>
        <taxon>Halobacteria</taxon>
        <taxon>Halobacteriales</taxon>
        <taxon>Haloarculaceae</taxon>
        <taxon>Haloarcula</taxon>
    </lineage>
</organism>
<dbReference type="RefSeq" id="WP_129756206.1">
    <property type="nucleotide sequence ID" value="NZ_JAFKAA010000002.1"/>
</dbReference>
<feature type="compositionally biased region" description="Basic and acidic residues" evidence="1">
    <location>
        <begin position="76"/>
        <end position="85"/>
    </location>
</feature>
<dbReference type="InterPro" id="IPR036390">
    <property type="entry name" value="WH_DNA-bd_sf"/>
</dbReference>
<dbReference type="Gene3D" id="1.10.10.10">
    <property type="entry name" value="Winged helix-like DNA-binding domain superfamily/Winged helix DNA-binding domain"/>
    <property type="match status" value="1"/>
</dbReference>
<dbReference type="AlphaFoldDB" id="A0A482TI18"/>
<comment type="caution">
    <text evidence="2">The sequence shown here is derived from an EMBL/GenBank/DDBJ whole genome shotgun (WGS) entry which is preliminary data.</text>
</comment>
<gene>
    <name evidence="2" type="ORF">ELS20_15460</name>
</gene>
<reference evidence="2 3" key="1">
    <citation type="submission" date="2018-12" db="EMBL/GenBank/DDBJ databases">
        <title>Draft genome sequence of Haloarcula hispinica strain 18.1, an halophilic archaeon isolated from Chott El Jerid of Southern Tunisia.</title>
        <authorList>
            <person name="Najjari A."/>
            <person name="Ben Dhia O."/>
            <person name="Ferjani R."/>
            <person name="Mahjoubi M."/>
            <person name="Sghaier H."/>
            <person name="Elshahed M."/>
            <person name="Ouzari H.I."/>
            <person name="Cherid A."/>
            <person name="Youssef N."/>
        </authorList>
    </citation>
    <scope>NUCLEOTIDE SEQUENCE [LARGE SCALE GENOMIC DNA]</scope>
    <source>
        <strain evidence="2 3">18.1</strain>
    </source>
</reference>
<evidence type="ECO:0000256" key="1">
    <source>
        <dbReference type="SAM" id="MobiDB-lite"/>
    </source>
</evidence>
<feature type="region of interest" description="Disordered" evidence="1">
    <location>
        <begin position="76"/>
        <end position="106"/>
    </location>
</feature>
<protein>
    <submittedName>
        <fullName evidence="2">MarR family transcriptional regulator</fullName>
    </submittedName>
</protein>
<accession>A0A482TI18</accession>
<evidence type="ECO:0000313" key="3">
    <source>
        <dbReference type="Proteomes" id="UP000293535"/>
    </source>
</evidence>
<dbReference type="EMBL" id="RZIG01000002">
    <property type="protein sequence ID" value="RYJ11669.1"/>
    <property type="molecule type" value="Genomic_DNA"/>
</dbReference>
<sequence length="106" mass="12138">MRYSGDWMVLADDRILEYVRHEGSGRPKAMADSGYVRYSRQYVHKRAKKLVEHGLLEHLGNGVYVITERGERYLDGEIDTSKDAPDEVDSMFDDSSSSADENHEQV</sequence>
<evidence type="ECO:0000313" key="2">
    <source>
        <dbReference type="EMBL" id="RYJ11669.1"/>
    </source>
</evidence>
<name>A0A482TI18_HALHI</name>
<proteinExistence type="predicted"/>
<dbReference type="SUPFAM" id="SSF46785">
    <property type="entry name" value="Winged helix' DNA-binding domain"/>
    <property type="match status" value="1"/>
</dbReference>
<dbReference type="InterPro" id="IPR036388">
    <property type="entry name" value="WH-like_DNA-bd_sf"/>
</dbReference>